<dbReference type="Proteomes" id="UP000641932">
    <property type="component" value="Unassembled WGS sequence"/>
</dbReference>
<evidence type="ECO:0000259" key="3">
    <source>
        <dbReference type="Pfam" id="PF07995"/>
    </source>
</evidence>
<keyword evidence="5" id="KW-1185">Reference proteome</keyword>
<evidence type="ECO:0000313" key="4">
    <source>
        <dbReference type="EMBL" id="GGO93016.1"/>
    </source>
</evidence>
<name>A0A918DZ66_9ACTN</name>
<dbReference type="PANTHER" id="PTHR19328">
    <property type="entry name" value="HEDGEHOG-INTERACTING PROTEIN"/>
    <property type="match status" value="1"/>
</dbReference>
<feature type="compositionally biased region" description="Low complexity" evidence="1">
    <location>
        <begin position="33"/>
        <end position="67"/>
    </location>
</feature>
<dbReference type="InterPro" id="IPR012938">
    <property type="entry name" value="Glc/Sorbosone_DH"/>
</dbReference>
<proteinExistence type="predicted"/>
<keyword evidence="2" id="KW-0732">Signal</keyword>
<dbReference type="Pfam" id="PF07995">
    <property type="entry name" value="GSDH"/>
    <property type="match status" value="1"/>
</dbReference>
<reference evidence="4" key="1">
    <citation type="journal article" date="2014" name="Int. J. Syst. Evol. Microbiol.">
        <title>Complete genome sequence of Corynebacterium casei LMG S-19264T (=DSM 44701T), isolated from a smear-ripened cheese.</title>
        <authorList>
            <consortium name="US DOE Joint Genome Institute (JGI-PGF)"/>
            <person name="Walter F."/>
            <person name="Albersmeier A."/>
            <person name="Kalinowski J."/>
            <person name="Ruckert C."/>
        </authorList>
    </citation>
    <scope>NUCLEOTIDE SEQUENCE</scope>
    <source>
        <strain evidence="4">CGMCC 4.7201</strain>
    </source>
</reference>
<dbReference type="Gene3D" id="2.120.10.30">
    <property type="entry name" value="TolB, C-terminal domain"/>
    <property type="match status" value="1"/>
</dbReference>
<feature type="signal peptide" evidence="2">
    <location>
        <begin position="1"/>
        <end position="28"/>
    </location>
</feature>
<feature type="region of interest" description="Disordered" evidence="1">
    <location>
        <begin position="28"/>
        <end position="69"/>
    </location>
</feature>
<dbReference type="AlphaFoldDB" id="A0A918DZ66"/>
<dbReference type="PANTHER" id="PTHR19328:SF13">
    <property type="entry name" value="HIPL1 PROTEIN"/>
    <property type="match status" value="1"/>
</dbReference>
<dbReference type="EMBL" id="BMMS01000019">
    <property type="protein sequence ID" value="GGO93016.1"/>
    <property type="molecule type" value="Genomic_DNA"/>
</dbReference>
<dbReference type="RefSeq" id="WP_189133531.1">
    <property type="nucleotide sequence ID" value="NZ_BMMS01000019.1"/>
</dbReference>
<organism evidence="4 5">
    <name type="scientific">Wenjunlia tyrosinilytica</name>
    <dbReference type="NCBI Taxonomy" id="1544741"/>
    <lineage>
        <taxon>Bacteria</taxon>
        <taxon>Bacillati</taxon>
        <taxon>Actinomycetota</taxon>
        <taxon>Actinomycetes</taxon>
        <taxon>Kitasatosporales</taxon>
        <taxon>Streptomycetaceae</taxon>
        <taxon>Wenjunlia</taxon>
    </lineage>
</organism>
<sequence length="394" mass="41508">MFTHRAVTRRVLTAVAVAVLVAVTGCSGGGSGANASRSPAPGGSSPGSSPSASSPSRSPDSSTPSGRAATIGKVSRVTEDLNTPWGLAFLPDGSALAASRDTGKVVRVGPDGRKQDAGKVPGVVAQGEGGLLGLAVAPTYTKDHWVYAYFTAAGDNRIVRMKYEDGRLGTPSTVITGIPKGSNHNGGRIAFGPDGLLYAGTGERYQRELAQDEKSLGGKILRMKPDGSVPPGNPFPDSVIYSYGHRNVQGLTWDGDGHLWASEFGQNNWDELNLIKPGKNYGWPVVEGVSDKPADKAKYVNPVAVWHTDDASPSGVAFADGAVWMASLRGERLWRIPISGEKAGKPKAFLTGTYGRLRTVVRAKDGTLWLTTSNTDGRGRVRSGDDLILRLTLR</sequence>
<protein>
    <submittedName>
        <fullName evidence="4">Oxidoreductase</fullName>
    </submittedName>
</protein>
<dbReference type="InterPro" id="IPR011041">
    <property type="entry name" value="Quinoprot_gluc/sorb_DH_b-prop"/>
</dbReference>
<evidence type="ECO:0000313" key="5">
    <source>
        <dbReference type="Proteomes" id="UP000641932"/>
    </source>
</evidence>
<dbReference type="SUPFAM" id="SSF50952">
    <property type="entry name" value="Soluble quinoprotein glucose dehydrogenase"/>
    <property type="match status" value="1"/>
</dbReference>
<dbReference type="PROSITE" id="PS51257">
    <property type="entry name" value="PROKAR_LIPOPROTEIN"/>
    <property type="match status" value="1"/>
</dbReference>
<evidence type="ECO:0000256" key="2">
    <source>
        <dbReference type="SAM" id="SignalP"/>
    </source>
</evidence>
<evidence type="ECO:0000256" key="1">
    <source>
        <dbReference type="SAM" id="MobiDB-lite"/>
    </source>
</evidence>
<gene>
    <name evidence="4" type="ORF">GCM10012280_44540</name>
</gene>
<dbReference type="InterPro" id="IPR011042">
    <property type="entry name" value="6-blade_b-propeller_TolB-like"/>
</dbReference>
<comment type="caution">
    <text evidence="4">The sequence shown here is derived from an EMBL/GenBank/DDBJ whole genome shotgun (WGS) entry which is preliminary data.</text>
</comment>
<feature type="chain" id="PRO_5038426494" evidence="2">
    <location>
        <begin position="29"/>
        <end position="394"/>
    </location>
</feature>
<feature type="domain" description="Glucose/Sorbosone dehydrogenase" evidence="3">
    <location>
        <begin position="81"/>
        <end position="378"/>
    </location>
</feature>
<accession>A0A918DZ66</accession>
<reference evidence="4" key="2">
    <citation type="submission" date="2020-09" db="EMBL/GenBank/DDBJ databases">
        <authorList>
            <person name="Sun Q."/>
            <person name="Zhou Y."/>
        </authorList>
    </citation>
    <scope>NUCLEOTIDE SEQUENCE</scope>
    <source>
        <strain evidence="4">CGMCC 4.7201</strain>
    </source>
</reference>